<keyword evidence="5 7" id="KW-0560">Oxidoreductase</keyword>
<comment type="cofactor">
    <cofactor evidence="1 7">
        <name>FAD</name>
        <dbReference type="ChEBI" id="CHEBI:57692"/>
    </cofactor>
</comment>
<dbReference type="Proteomes" id="UP000694865">
    <property type="component" value="Unplaced"/>
</dbReference>
<dbReference type="EC" id="1.6.2.2" evidence="7"/>
<dbReference type="PANTHER" id="PTHR19370">
    <property type="entry name" value="NADH-CYTOCHROME B5 REDUCTASE"/>
    <property type="match status" value="1"/>
</dbReference>
<organism evidence="10 11">
    <name type="scientific">Saccoglossus kowalevskii</name>
    <name type="common">Acorn worm</name>
    <dbReference type="NCBI Taxonomy" id="10224"/>
    <lineage>
        <taxon>Eukaryota</taxon>
        <taxon>Metazoa</taxon>
        <taxon>Hemichordata</taxon>
        <taxon>Enteropneusta</taxon>
        <taxon>Harrimaniidae</taxon>
        <taxon>Saccoglossus</taxon>
    </lineage>
</organism>
<dbReference type="RefSeq" id="XP_002731243.2">
    <property type="nucleotide sequence ID" value="XM_002731197.2"/>
</dbReference>
<dbReference type="PROSITE" id="PS51384">
    <property type="entry name" value="FAD_FR"/>
    <property type="match status" value="1"/>
</dbReference>
<dbReference type="SUPFAM" id="SSF52343">
    <property type="entry name" value="Ferredoxin reductase-like, C-terminal NADP-linked domain"/>
    <property type="match status" value="1"/>
</dbReference>
<dbReference type="Pfam" id="PF00970">
    <property type="entry name" value="FAD_binding_6"/>
    <property type="match status" value="1"/>
</dbReference>
<dbReference type="Pfam" id="PF00175">
    <property type="entry name" value="NAD_binding_1"/>
    <property type="match status" value="1"/>
</dbReference>
<dbReference type="PRINTS" id="PR00371">
    <property type="entry name" value="FPNCR"/>
</dbReference>
<evidence type="ECO:0000256" key="3">
    <source>
        <dbReference type="ARBA" id="ARBA00022630"/>
    </source>
</evidence>
<name>A0ABM0GJJ1_SACKO</name>
<keyword evidence="10" id="KW-1185">Reference proteome</keyword>
<dbReference type="InterPro" id="IPR019180">
    <property type="entry name" value="Oxidoreductase-like_N"/>
</dbReference>
<protein>
    <recommendedName>
        <fullName evidence="7">NADH-cytochrome b5 reductase</fullName>
        <ecNumber evidence="7">1.6.2.2</ecNumber>
    </recommendedName>
</protein>
<keyword evidence="6 7" id="KW-0520">NAD</keyword>
<feature type="domain" description="FAD-binding FR-type" evidence="9">
    <location>
        <begin position="71"/>
        <end position="173"/>
    </location>
</feature>
<evidence type="ECO:0000256" key="4">
    <source>
        <dbReference type="ARBA" id="ARBA00022827"/>
    </source>
</evidence>
<evidence type="ECO:0000313" key="10">
    <source>
        <dbReference type="Proteomes" id="UP000694865"/>
    </source>
</evidence>
<evidence type="ECO:0000256" key="8">
    <source>
        <dbReference type="SAM" id="MobiDB-lite"/>
    </source>
</evidence>
<feature type="region of interest" description="Disordered" evidence="8">
    <location>
        <begin position="1"/>
        <end position="20"/>
    </location>
</feature>
<evidence type="ECO:0000256" key="1">
    <source>
        <dbReference type="ARBA" id="ARBA00001974"/>
    </source>
</evidence>
<dbReference type="Pfam" id="PF09791">
    <property type="entry name" value="Oxidored-like"/>
    <property type="match status" value="1"/>
</dbReference>
<keyword evidence="3 7" id="KW-0285">Flavoprotein</keyword>
<evidence type="ECO:0000313" key="11">
    <source>
        <dbReference type="RefSeq" id="XP_002731243.2"/>
    </source>
</evidence>
<evidence type="ECO:0000256" key="5">
    <source>
        <dbReference type="ARBA" id="ARBA00023002"/>
    </source>
</evidence>
<sequence length="309" mass="35305">MMGDSSHDLKWLPEKPSEPLPSDCCGTGCVPCVFDLYEEDLKLWEEKTKQGPVQAVQCDTQDDVEPAISPAQYTSFVIDSITNVSSDSKIYRFKIPGNKSFGLNIGQHLILRGEVNGEVITRQYTPISTLDLIGYFDVLIKIYQNGKMSSYIKTWNIGDKIEWRGPFGTFSYKPNKFQRIIMFAAGTGLAPMLQIIQSIVCNKDEDTFVRLIFCCRTYEDILLKSTLNEFAAYWNFTVCYVLSQEPNTSIHRYGEEVHYGRLDEDLVVKETTPVRSNTMILICGTKSFDKDIIKYITKTGYTKDCYFKF</sequence>
<dbReference type="InterPro" id="IPR017938">
    <property type="entry name" value="Riboflavin_synthase-like_b-brl"/>
</dbReference>
<evidence type="ECO:0000256" key="2">
    <source>
        <dbReference type="ARBA" id="ARBA00006105"/>
    </source>
</evidence>
<proteinExistence type="inferred from homology"/>
<dbReference type="InterPro" id="IPR001834">
    <property type="entry name" value="CBR-like"/>
</dbReference>
<evidence type="ECO:0000259" key="9">
    <source>
        <dbReference type="PROSITE" id="PS51384"/>
    </source>
</evidence>
<dbReference type="InterPro" id="IPR001709">
    <property type="entry name" value="Flavoprot_Pyr_Nucl_cyt_Rdtase"/>
</dbReference>
<dbReference type="CDD" id="cd06183">
    <property type="entry name" value="cyt_b5_reduct_like"/>
    <property type="match status" value="1"/>
</dbReference>
<dbReference type="PANTHER" id="PTHR19370:SF184">
    <property type="entry name" value="NADH-CYTOCHROME B5 REDUCTASE-LIKE"/>
    <property type="match status" value="1"/>
</dbReference>
<gene>
    <name evidence="11" type="primary">LOC100373304</name>
</gene>
<evidence type="ECO:0000256" key="7">
    <source>
        <dbReference type="RuleBase" id="RU361226"/>
    </source>
</evidence>
<dbReference type="Gene3D" id="2.40.30.10">
    <property type="entry name" value="Translation factors"/>
    <property type="match status" value="1"/>
</dbReference>
<dbReference type="InterPro" id="IPR008333">
    <property type="entry name" value="Cbr1-like_FAD-bd_dom"/>
</dbReference>
<dbReference type="InterPro" id="IPR001433">
    <property type="entry name" value="OxRdtase_FAD/NAD-bd"/>
</dbReference>
<dbReference type="Gene3D" id="3.40.50.80">
    <property type="entry name" value="Nucleotide-binding domain of ferredoxin-NADP reductase (FNR) module"/>
    <property type="match status" value="1"/>
</dbReference>
<dbReference type="PRINTS" id="PR00406">
    <property type="entry name" value="CYTB5RDTASE"/>
</dbReference>
<comment type="catalytic activity">
    <reaction evidence="7">
        <text>2 Fe(III)-[cytochrome b5] + NADH = 2 Fe(II)-[cytochrome b5] + NAD(+) + H(+)</text>
        <dbReference type="Rhea" id="RHEA:46680"/>
        <dbReference type="Rhea" id="RHEA-COMP:10438"/>
        <dbReference type="Rhea" id="RHEA-COMP:10439"/>
        <dbReference type="ChEBI" id="CHEBI:15378"/>
        <dbReference type="ChEBI" id="CHEBI:29033"/>
        <dbReference type="ChEBI" id="CHEBI:29034"/>
        <dbReference type="ChEBI" id="CHEBI:57540"/>
        <dbReference type="ChEBI" id="CHEBI:57945"/>
        <dbReference type="EC" id="1.6.2.2"/>
    </reaction>
</comment>
<dbReference type="InterPro" id="IPR039261">
    <property type="entry name" value="FNR_nucleotide-bd"/>
</dbReference>
<accession>A0ABM0GJJ1</accession>
<comment type="similarity">
    <text evidence="2 7">Belongs to the flavoprotein pyridine nucleotide cytochrome reductase family.</text>
</comment>
<reference evidence="11" key="1">
    <citation type="submission" date="2025-08" db="UniProtKB">
        <authorList>
            <consortium name="RefSeq"/>
        </authorList>
    </citation>
    <scope>IDENTIFICATION</scope>
    <source>
        <tissue evidence="11">Testes</tissue>
    </source>
</reference>
<dbReference type="SUPFAM" id="SSF63380">
    <property type="entry name" value="Riboflavin synthase domain-like"/>
    <property type="match status" value="1"/>
</dbReference>
<dbReference type="InterPro" id="IPR017927">
    <property type="entry name" value="FAD-bd_FR_type"/>
</dbReference>
<dbReference type="GeneID" id="100373304"/>
<evidence type="ECO:0000256" key="6">
    <source>
        <dbReference type="ARBA" id="ARBA00023027"/>
    </source>
</evidence>
<feature type="compositionally biased region" description="Basic and acidic residues" evidence="8">
    <location>
        <begin position="1"/>
        <end position="17"/>
    </location>
</feature>
<keyword evidence="4 7" id="KW-0274">FAD</keyword>